<dbReference type="PROSITE" id="PS51318">
    <property type="entry name" value="TAT"/>
    <property type="match status" value="1"/>
</dbReference>
<dbReference type="InterPro" id="IPR012368">
    <property type="entry name" value="OxRdtase_Mopterin-bd_su_IorB"/>
</dbReference>
<dbReference type="PIRSF" id="PIRSF036389">
    <property type="entry name" value="IOR_B"/>
    <property type="match status" value="1"/>
</dbReference>
<proteinExistence type="predicted"/>
<keyword evidence="1" id="KW-0732">Signal</keyword>
<dbReference type="PANTHER" id="PTHR47495:SF2">
    <property type="entry name" value="ALDEHYDE DEHYDROGENASE"/>
    <property type="match status" value="1"/>
</dbReference>
<protein>
    <submittedName>
        <fullName evidence="3">Isoquinoline 1-oxidoreductase</fullName>
    </submittedName>
</protein>
<evidence type="ECO:0000256" key="1">
    <source>
        <dbReference type="SAM" id="SignalP"/>
    </source>
</evidence>
<name>X5DJJ7_9BACT</name>
<dbReference type="Gene3D" id="3.30.365.10">
    <property type="entry name" value="Aldehyde oxidase/xanthine dehydrogenase, molybdopterin binding domain"/>
    <property type="match status" value="4"/>
</dbReference>
<dbReference type="AlphaFoldDB" id="X5DJJ7"/>
<evidence type="ECO:0000313" key="3">
    <source>
        <dbReference type="EMBL" id="AHW61279.1"/>
    </source>
</evidence>
<dbReference type="SMART" id="SM01008">
    <property type="entry name" value="Ald_Xan_dh_C"/>
    <property type="match status" value="1"/>
</dbReference>
<sequence>MTTVKTKLDRRSFIRSSALAGGGLLLTFSWLAPACTTDSPKQLTMPDEWYELNGFLKIGNNGAVTIMSPNPEIGQNVKTSMPMIVADELDVDWKFVMVEQAPLNTDIFTRQLAGGSQSIRQGWNGLRMAGATGRRMLREAAAHEWKVPVDEITTEAGVLYHKNSGKEAGYGEMASAAAELTVPEEVELKDIKDFTIIGTSRKNVDGQKIVTGKPLFGLDYKAEGMLIAMIEHPPAFGMKLKSFDATEAKAMPGIIDVFSIKTYNDDYQMQWSDVTAFTELVAVVGKSTWEVMNAKLMLNVEWEPIAEDNAQGVPAGFESTADHYKKMEEAAAKAGREQRRDGNPEEAFKNAAKVIERTYTAPFQAHSPMEPMNFFADVKDDFALLAGPTQTPEFMEKTVAARLGLPLEKVDVQMTRMGGGFGRRLYGHFMVEAAVISQQVKAPVKLIYSREDDMSYGIYRPAYHALYRAALDADNNLIGFHVRMGGIPESPLHANRFPAGSVDNYLAESFTVESNISTGAFRAPGSNFNAVAEQSFLDEVAEAAGKDPIQFRLDLLKRAQENPVGSNNDYDAARYAGVLEQVREKSGWDTNSEGKNRGVAAYFCHNSYVANVVDIANKDGKQVIEKVYASVDCGIVVNPDAAVNMTEGSIVDGIGHAMYSELTFSEGQPEQNNFDMYRLIRHAEAPKEIEVHFVENNIDPTGLGEPPYPPVMGALANALYKANGERYYHQPFVKNSIG</sequence>
<feature type="chain" id="PRO_5010515075" evidence="1">
    <location>
        <begin position="35"/>
        <end position="738"/>
    </location>
</feature>
<keyword evidence="5" id="KW-1185">Reference proteome</keyword>
<dbReference type="STRING" id="1168034.FH5T_21155"/>
<dbReference type="HOGENOM" id="CLU_013917_0_1_10"/>
<feature type="signal peptide" evidence="1">
    <location>
        <begin position="1"/>
        <end position="34"/>
    </location>
</feature>
<dbReference type="Proteomes" id="UP000181981">
    <property type="component" value="Unassembled WGS sequence"/>
</dbReference>
<dbReference type="EMBL" id="FOHT01000034">
    <property type="protein sequence ID" value="SEU00041.1"/>
    <property type="molecule type" value="Genomic_DNA"/>
</dbReference>
<dbReference type="InterPro" id="IPR037165">
    <property type="entry name" value="AldOxase/xan_DH_Mopterin-bd_sf"/>
</dbReference>
<dbReference type="KEGG" id="dori:FH5T_21155"/>
<dbReference type="SUPFAM" id="SSF56003">
    <property type="entry name" value="Molybdenum cofactor-binding domain"/>
    <property type="match status" value="2"/>
</dbReference>
<evidence type="ECO:0000313" key="5">
    <source>
        <dbReference type="Proteomes" id="UP000023772"/>
    </source>
</evidence>
<accession>X5DJJ7</accession>
<dbReference type="OrthoDB" id="9767994at2"/>
<dbReference type="Pfam" id="PF20256">
    <property type="entry name" value="MoCoBD_2"/>
    <property type="match status" value="2"/>
</dbReference>
<organism evidence="4 6">
    <name type="scientific">Draconibacterium orientale</name>
    <dbReference type="NCBI Taxonomy" id="1168034"/>
    <lineage>
        <taxon>Bacteria</taxon>
        <taxon>Pseudomonadati</taxon>
        <taxon>Bacteroidota</taxon>
        <taxon>Bacteroidia</taxon>
        <taxon>Marinilabiliales</taxon>
        <taxon>Prolixibacteraceae</taxon>
        <taxon>Draconibacterium</taxon>
    </lineage>
</organism>
<dbReference type="InterPro" id="IPR000674">
    <property type="entry name" value="Ald_Oxase/Xan_DH_a/b"/>
</dbReference>
<dbReference type="RefSeq" id="WP_038562951.1">
    <property type="nucleotide sequence ID" value="NZ_FOHT01000034.1"/>
</dbReference>
<dbReference type="EMBL" id="CP007451">
    <property type="protein sequence ID" value="AHW61279.1"/>
    <property type="molecule type" value="Genomic_DNA"/>
</dbReference>
<evidence type="ECO:0000313" key="6">
    <source>
        <dbReference type="Proteomes" id="UP000181981"/>
    </source>
</evidence>
<dbReference type="Gene3D" id="3.90.1170.50">
    <property type="entry name" value="Aldehyde oxidase/xanthine dehydrogenase, a/b hammerhead"/>
    <property type="match status" value="1"/>
</dbReference>
<dbReference type="GO" id="GO:0016491">
    <property type="term" value="F:oxidoreductase activity"/>
    <property type="evidence" value="ECO:0007669"/>
    <property type="project" value="InterPro"/>
</dbReference>
<dbReference type="InterPro" id="IPR046867">
    <property type="entry name" value="AldOxase/xan_DH_MoCoBD2"/>
</dbReference>
<dbReference type="eggNOG" id="COG1529">
    <property type="taxonomic scope" value="Bacteria"/>
</dbReference>
<reference evidence="3 5" key="1">
    <citation type="submission" date="2014-03" db="EMBL/GenBank/DDBJ databases">
        <title>Complete genome sequence of a deeply braunched marine Bacteroidia bacterium Draconibacterium orientale type strain FH5T.</title>
        <authorList>
            <person name="Li X."/>
            <person name="Wang X."/>
            <person name="Xie Z."/>
            <person name="Du Z."/>
            <person name="Chen G."/>
        </authorList>
    </citation>
    <scope>NUCLEOTIDE SEQUENCE [LARGE SCALE GENOMIC DNA]</scope>
    <source>
        <strain evidence="3 5">FH5</strain>
    </source>
</reference>
<feature type="domain" description="Aldehyde oxidase/xanthine dehydrogenase a/b hammerhead" evidence="2">
    <location>
        <begin position="211"/>
        <end position="306"/>
    </location>
</feature>
<dbReference type="PANTHER" id="PTHR47495">
    <property type="entry name" value="ALDEHYDE DEHYDROGENASE"/>
    <property type="match status" value="1"/>
</dbReference>
<dbReference type="Pfam" id="PF02738">
    <property type="entry name" value="MoCoBD_1"/>
    <property type="match status" value="1"/>
</dbReference>
<dbReference type="InterPro" id="IPR008274">
    <property type="entry name" value="AldOxase/xan_DH_MoCoBD1"/>
</dbReference>
<evidence type="ECO:0000313" key="4">
    <source>
        <dbReference type="EMBL" id="SEU00041.1"/>
    </source>
</evidence>
<reference evidence="4 6" key="2">
    <citation type="submission" date="2016-10" db="EMBL/GenBank/DDBJ databases">
        <authorList>
            <person name="de Groot N.N."/>
        </authorList>
    </citation>
    <scope>NUCLEOTIDE SEQUENCE [LARGE SCALE GENOMIC DNA]</scope>
    <source>
        <strain evidence="4 6">DSM 25947</strain>
    </source>
</reference>
<dbReference type="Proteomes" id="UP000023772">
    <property type="component" value="Chromosome"/>
</dbReference>
<gene>
    <name evidence="3" type="ORF">FH5T_21155</name>
    <name evidence="4" type="ORF">SAMN05444285_13428</name>
</gene>
<dbReference type="InterPro" id="IPR052516">
    <property type="entry name" value="N-heterocyclic_Hydroxylase"/>
</dbReference>
<dbReference type="InterPro" id="IPR006311">
    <property type="entry name" value="TAT_signal"/>
</dbReference>
<evidence type="ECO:0000259" key="2">
    <source>
        <dbReference type="SMART" id="SM01008"/>
    </source>
</evidence>